<dbReference type="HOGENOM" id="CLU_192290_0_0_5"/>
<dbReference type="OrthoDB" id="8139175at2"/>
<protein>
    <submittedName>
        <fullName evidence="1">Uncharacterized protein</fullName>
    </submittedName>
</protein>
<organism evidence="1">
    <name type="scientific">Rhodopseudomonas palustris (strain BisA53)</name>
    <dbReference type="NCBI Taxonomy" id="316055"/>
    <lineage>
        <taxon>Bacteria</taxon>
        <taxon>Pseudomonadati</taxon>
        <taxon>Pseudomonadota</taxon>
        <taxon>Alphaproteobacteria</taxon>
        <taxon>Hyphomicrobiales</taxon>
        <taxon>Nitrobacteraceae</taxon>
        <taxon>Rhodopseudomonas</taxon>
    </lineage>
</organism>
<accession>Q07R14</accession>
<gene>
    <name evidence="1" type="ordered locus">RPE_1671</name>
</gene>
<dbReference type="KEGG" id="rpe:RPE_1671"/>
<dbReference type="STRING" id="316055.RPE_1671"/>
<evidence type="ECO:0000313" key="1">
    <source>
        <dbReference type="EMBL" id="ABJ05620.1"/>
    </source>
</evidence>
<sequence>MDKIDYLDGQLKALMNFVAVLVASHPAPEVLQSNFAEATRFEPDSPEDLSVSDAYLDGLTETDRRLKKLIAKAVEIKSRA</sequence>
<dbReference type="AlphaFoldDB" id="Q07R14"/>
<name>Q07R14_RHOP5</name>
<reference evidence="1" key="1">
    <citation type="submission" date="2006-09" db="EMBL/GenBank/DDBJ databases">
        <title>Complete sequence of Rhodopseudomonas palustris BisA53.</title>
        <authorList>
            <consortium name="US DOE Joint Genome Institute"/>
            <person name="Copeland A."/>
            <person name="Lucas S."/>
            <person name="Lapidus A."/>
            <person name="Barry K."/>
            <person name="Detter J.C."/>
            <person name="Glavina del Rio T."/>
            <person name="Hammon N."/>
            <person name="Israni S."/>
            <person name="Dalin E."/>
            <person name="Tice H."/>
            <person name="Pitluck S."/>
            <person name="Chain P."/>
            <person name="Malfatti S."/>
            <person name="Shin M."/>
            <person name="Vergez L."/>
            <person name="Schmutz J."/>
            <person name="Larimer F."/>
            <person name="Land M."/>
            <person name="Hauser L."/>
            <person name="Pelletier D.A."/>
            <person name="Kyrpides N."/>
            <person name="Kim E."/>
            <person name="Harwood C.S."/>
            <person name="Oda Y."/>
            <person name="Richardson P."/>
        </authorList>
    </citation>
    <scope>NUCLEOTIDE SEQUENCE [LARGE SCALE GENOMIC DNA]</scope>
    <source>
        <strain evidence="1">BisA53</strain>
    </source>
</reference>
<proteinExistence type="predicted"/>
<dbReference type="EMBL" id="CP000463">
    <property type="protein sequence ID" value="ABJ05620.1"/>
    <property type="molecule type" value="Genomic_DNA"/>
</dbReference>